<dbReference type="GO" id="GO:0016829">
    <property type="term" value="F:lyase activity"/>
    <property type="evidence" value="ECO:0007669"/>
    <property type="project" value="UniProtKB-KW"/>
</dbReference>
<dbReference type="Proteomes" id="UP001049176">
    <property type="component" value="Chromosome 8"/>
</dbReference>
<proteinExistence type="predicted"/>
<keyword evidence="3" id="KW-0456">Lyase</keyword>
<dbReference type="Pfam" id="PF09749">
    <property type="entry name" value="HVSL"/>
    <property type="match status" value="1"/>
</dbReference>
<evidence type="ECO:0000256" key="1">
    <source>
        <dbReference type="ARBA" id="ARBA00022722"/>
    </source>
</evidence>
<dbReference type="GO" id="GO:0034477">
    <property type="term" value="P:U6 snRNA 3'-end processing"/>
    <property type="evidence" value="ECO:0007669"/>
    <property type="project" value="InterPro"/>
</dbReference>
<dbReference type="PANTHER" id="PTHR13522:SF3">
    <property type="entry name" value="U6 SNRNA PHOSPHODIESTERASE 1"/>
    <property type="match status" value="1"/>
</dbReference>
<evidence type="ECO:0000256" key="5">
    <source>
        <dbReference type="ARBA" id="ARBA00029543"/>
    </source>
</evidence>
<evidence type="ECO:0000313" key="8">
    <source>
        <dbReference type="Proteomes" id="UP001049176"/>
    </source>
</evidence>
<organism evidence="7 8">
    <name type="scientific">Marasmius oreades</name>
    <name type="common">fairy-ring Marasmius</name>
    <dbReference type="NCBI Taxonomy" id="181124"/>
    <lineage>
        <taxon>Eukaryota</taxon>
        <taxon>Fungi</taxon>
        <taxon>Dikarya</taxon>
        <taxon>Basidiomycota</taxon>
        <taxon>Agaricomycotina</taxon>
        <taxon>Agaricomycetes</taxon>
        <taxon>Agaricomycetidae</taxon>
        <taxon>Agaricales</taxon>
        <taxon>Marasmiineae</taxon>
        <taxon>Marasmiaceae</taxon>
        <taxon>Marasmius</taxon>
    </lineage>
</organism>
<gene>
    <name evidence="7" type="ORF">E1B28_012397</name>
</gene>
<evidence type="ECO:0000313" key="7">
    <source>
        <dbReference type="EMBL" id="KAG7088399.1"/>
    </source>
</evidence>
<dbReference type="RefSeq" id="XP_043004870.1">
    <property type="nucleotide sequence ID" value="XM_043157503.1"/>
</dbReference>
<dbReference type="GeneID" id="66081472"/>
<protein>
    <recommendedName>
        <fullName evidence="5">U6 snRNA phosphodiesterase 1</fullName>
    </recommendedName>
    <alternativeName>
        <fullName evidence="6">3'-5' RNA exonuclease USB1</fullName>
    </alternativeName>
</protein>
<dbReference type="Gene3D" id="3.90.1140.10">
    <property type="entry name" value="Cyclic phosphodiesterase"/>
    <property type="match status" value="1"/>
</dbReference>
<comment type="caution">
    <text evidence="7">The sequence shown here is derived from an EMBL/GenBank/DDBJ whole genome shotgun (WGS) entry which is preliminary data.</text>
</comment>
<dbReference type="GO" id="GO:0000175">
    <property type="term" value="F:3'-5'-RNA exonuclease activity"/>
    <property type="evidence" value="ECO:0007669"/>
    <property type="project" value="TreeGrafter"/>
</dbReference>
<dbReference type="EMBL" id="CM032188">
    <property type="protein sequence ID" value="KAG7088399.1"/>
    <property type="molecule type" value="Genomic_DNA"/>
</dbReference>
<evidence type="ECO:0000256" key="4">
    <source>
        <dbReference type="ARBA" id="ARBA00023242"/>
    </source>
</evidence>
<keyword evidence="1" id="KW-0540">Nuclease</keyword>
<evidence type="ECO:0000256" key="2">
    <source>
        <dbReference type="ARBA" id="ARBA00022801"/>
    </source>
</evidence>
<accession>A0A9P7UQR3</accession>
<dbReference type="InterPro" id="IPR027521">
    <property type="entry name" value="Usb1"/>
</dbReference>
<dbReference type="PANTHER" id="PTHR13522">
    <property type="entry name" value="U6 SNRNA PHOSPHODIESTERASE 1"/>
    <property type="match status" value="1"/>
</dbReference>
<keyword evidence="4" id="KW-0539">Nucleus</keyword>
<reference evidence="7" key="1">
    <citation type="journal article" date="2021" name="Genome Biol. Evol.">
        <title>The assembled and annotated genome of the fairy-ring fungus Marasmius oreades.</title>
        <authorList>
            <person name="Hiltunen M."/>
            <person name="Ament-Velasquez S.L."/>
            <person name="Johannesson H."/>
        </authorList>
    </citation>
    <scope>NUCLEOTIDE SEQUENCE</scope>
    <source>
        <strain evidence="7">03SP1</strain>
    </source>
</reference>
<evidence type="ECO:0000256" key="3">
    <source>
        <dbReference type="ARBA" id="ARBA00023239"/>
    </source>
</evidence>
<dbReference type="GO" id="GO:0005634">
    <property type="term" value="C:nucleus"/>
    <property type="evidence" value="ECO:0007669"/>
    <property type="project" value="TreeGrafter"/>
</dbReference>
<dbReference type="KEGG" id="more:E1B28_012397"/>
<evidence type="ECO:0000256" key="6">
    <source>
        <dbReference type="ARBA" id="ARBA00030030"/>
    </source>
</evidence>
<sequence>MKRSKALVDYRSSSEEECVAKEPVKIKKRKLPSLSSSLVLPVPKDNPALHQGRIRSTPHVEGQWAVHVYVPVLVERKCPLYQLLQDVLKAAKEISPALQAVADVDGIGDKNVIELHISLSRPIFVRAYQREEIRRCVKRLAQSNLPFKVSFSSFSVLTNDERTRTFLALDVGGGFPELKSLAQGLTPTLETLRQKVYYAEPQFHASIAWALLSTPTLGQILESSITETPTPQDVCTLRANSASTLDEGLDLVMMSTAMDFQRIPGLPESLITTLNDEYATLLCSNRVSAFDVRRLNATIGKEVFSWQFEGG</sequence>
<dbReference type="AlphaFoldDB" id="A0A9P7UQR3"/>
<keyword evidence="8" id="KW-1185">Reference proteome</keyword>
<name>A0A9P7UQR3_9AGAR</name>
<keyword evidence="2" id="KW-0378">Hydrolase</keyword>
<dbReference type="OrthoDB" id="49151at2759"/>